<protein>
    <recommendedName>
        <fullName evidence="11">Hexosyltransferase</fullName>
        <ecNumber evidence="11">2.4.1.-</ecNumber>
    </recommendedName>
</protein>
<dbReference type="GO" id="GO:0016757">
    <property type="term" value="F:glycosyltransferase activity"/>
    <property type="evidence" value="ECO:0000318"/>
    <property type="project" value="GO_Central"/>
</dbReference>
<dbReference type="EnsemblMetazoa" id="XM_011670339">
    <property type="protein sequence ID" value="XP_011668641"/>
    <property type="gene ID" value="LOC105440333"/>
</dbReference>
<comment type="subcellular location">
    <subcellularLocation>
        <location evidence="1 11">Golgi apparatus membrane</location>
        <topology evidence="1 11">Single-pass type II membrane protein</topology>
    </subcellularLocation>
</comment>
<keyword evidence="3 11" id="KW-0328">Glycosyltransferase</keyword>
<keyword evidence="8 11" id="KW-0333">Golgi apparatus</keyword>
<proteinExistence type="inferred from homology"/>
<dbReference type="PANTHER" id="PTHR11214:SF364">
    <property type="entry name" value="HEXOSYLTRANSFERASE"/>
    <property type="match status" value="1"/>
</dbReference>
<evidence type="ECO:0000256" key="8">
    <source>
        <dbReference type="ARBA" id="ARBA00023034"/>
    </source>
</evidence>
<name>A0A7M7HHH1_STRPU</name>
<dbReference type="Proteomes" id="UP000007110">
    <property type="component" value="Unassembled WGS sequence"/>
</dbReference>
<keyword evidence="9 11" id="KW-0472">Membrane</keyword>
<accession>A0A7M7HHH1</accession>
<evidence type="ECO:0000256" key="1">
    <source>
        <dbReference type="ARBA" id="ARBA00004323"/>
    </source>
</evidence>
<evidence type="ECO:0000256" key="5">
    <source>
        <dbReference type="ARBA" id="ARBA00022692"/>
    </source>
</evidence>
<evidence type="ECO:0000256" key="7">
    <source>
        <dbReference type="ARBA" id="ARBA00022989"/>
    </source>
</evidence>
<reference evidence="12" key="2">
    <citation type="submission" date="2021-01" db="UniProtKB">
        <authorList>
            <consortium name="EnsemblMetazoa"/>
        </authorList>
    </citation>
    <scope>IDENTIFICATION</scope>
</reference>
<evidence type="ECO:0000256" key="4">
    <source>
        <dbReference type="ARBA" id="ARBA00022679"/>
    </source>
</evidence>
<evidence type="ECO:0000313" key="12">
    <source>
        <dbReference type="EnsemblMetazoa" id="XP_011668641"/>
    </source>
</evidence>
<keyword evidence="7 11" id="KW-1133">Transmembrane helix</keyword>
<organism evidence="12 13">
    <name type="scientific">Strongylocentrotus purpuratus</name>
    <name type="common">Purple sea urchin</name>
    <dbReference type="NCBI Taxonomy" id="7668"/>
    <lineage>
        <taxon>Eukaryota</taxon>
        <taxon>Metazoa</taxon>
        <taxon>Echinodermata</taxon>
        <taxon>Eleutherozoa</taxon>
        <taxon>Echinozoa</taxon>
        <taxon>Echinoidea</taxon>
        <taxon>Euechinoidea</taxon>
        <taxon>Echinacea</taxon>
        <taxon>Camarodonta</taxon>
        <taxon>Echinidea</taxon>
        <taxon>Strongylocentrotidae</taxon>
        <taxon>Strongylocentrotus</taxon>
    </lineage>
</organism>
<keyword evidence="13" id="KW-1185">Reference proteome</keyword>
<dbReference type="RefSeq" id="XP_011668641.2">
    <property type="nucleotide sequence ID" value="XM_011670339.2"/>
</dbReference>
<comment type="similarity">
    <text evidence="2 11">Belongs to the glycosyltransferase 31 family.</text>
</comment>
<feature type="transmembrane region" description="Helical" evidence="11">
    <location>
        <begin position="12"/>
        <end position="28"/>
    </location>
</feature>
<keyword evidence="5 11" id="KW-0812">Transmembrane</keyword>
<evidence type="ECO:0000256" key="11">
    <source>
        <dbReference type="RuleBase" id="RU363063"/>
    </source>
</evidence>
<dbReference type="OMA" id="EPNETEH"/>
<keyword evidence="4" id="KW-0808">Transferase</keyword>
<evidence type="ECO:0000256" key="10">
    <source>
        <dbReference type="ARBA" id="ARBA00023180"/>
    </source>
</evidence>
<dbReference type="Gene3D" id="3.90.550.50">
    <property type="match status" value="1"/>
</dbReference>
<dbReference type="Pfam" id="PF01762">
    <property type="entry name" value="Galactosyl_T"/>
    <property type="match status" value="1"/>
</dbReference>
<dbReference type="EC" id="2.4.1.-" evidence="11"/>
<keyword evidence="6 11" id="KW-0735">Signal-anchor</keyword>
<dbReference type="InterPro" id="IPR002659">
    <property type="entry name" value="Glyco_trans_31"/>
</dbReference>
<dbReference type="AlphaFoldDB" id="A0A7M7HHH1"/>
<dbReference type="GO" id="GO:0006493">
    <property type="term" value="P:protein O-linked glycosylation"/>
    <property type="evidence" value="ECO:0000318"/>
    <property type="project" value="GO_Central"/>
</dbReference>
<dbReference type="OrthoDB" id="115198at2759"/>
<dbReference type="KEGG" id="spu:105440333"/>
<keyword evidence="10" id="KW-0325">Glycoprotein</keyword>
<dbReference type="PANTHER" id="PTHR11214">
    <property type="entry name" value="BETA-1,3-N-ACETYLGLUCOSAMINYLTRANSFERASE"/>
    <property type="match status" value="1"/>
</dbReference>
<sequence>MALVYRALKRKSVVIVLICLVALCYYLIGGRQTSQIPKGLTRNGTLPTDKMSLSTNLTKYMRSLDRSPQNTTQNEDTRSWLERTHWESKIDYHMYHYLINPKDKCNSNGLVVDISGNLTLLVLVKSAPGNAELRDAIRNTYMQGAIKYNVSARILFLLGFQAHGEVHQTDIVKEAETNGDIIQEDFEDSYHNLTIKVIMGIKWAMTFCGNSHFVMLTDDDIMFDILTLVEDLSKAYPKHHSGFVLGEATYNAIPFRDPNGYLKKFYTPKTLYPQARYPTYPQGYGYIISRDVVPRVFQASKEIPPPVPWEDVYMGALLQKARISITDKLPWYRERHPVKTATPNLLVPHNDYFMIQLSSAKMKTVWDAIQSAFIINANNSVH</sequence>
<evidence type="ECO:0000256" key="2">
    <source>
        <dbReference type="ARBA" id="ARBA00008661"/>
    </source>
</evidence>
<dbReference type="FunFam" id="3.90.550.50:FF:000001">
    <property type="entry name" value="Hexosyltransferase"/>
    <property type="match status" value="1"/>
</dbReference>
<reference evidence="13" key="1">
    <citation type="submission" date="2015-02" db="EMBL/GenBank/DDBJ databases">
        <title>Genome sequencing for Strongylocentrotus purpuratus.</title>
        <authorList>
            <person name="Murali S."/>
            <person name="Liu Y."/>
            <person name="Vee V."/>
            <person name="English A."/>
            <person name="Wang M."/>
            <person name="Skinner E."/>
            <person name="Han Y."/>
            <person name="Muzny D.M."/>
            <person name="Worley K.C."/>
            <person name="Gibbs R.A."/>
        </authorList>
    </citation>
    <scope>NUCLEOTIDE SEQUENCE</scope>
</reference>
<dbReference type="InParanoid" id="A0A7M7HHH1"/>
<dbReference type="GO" id="GO:0000139">
    <property type="term" value="C:Golgi membrane"/>
    <property type="evidence" value="ECO:0000318"/>
    <property type="project" value="GO_Central"/>
</dbReference>
<evidence type="ECO:0000256" key="6">
    <source>
        <dbReference type="ARBA" id="ARBA00022968"/>
    </source>
</evidence>
<dbReference type="GeneID" id="105440333"/>
<dbReference type="GO" id="GO:0016758">
    <property type="term" value="F:hexosyltransferase activity"/>
    <property type="evidence" value="ECO:0007669"/>
    <property type="project" value="InterPro"/>
</dbReference>
<evidence type="ECO:0000313" key="13">
    <source>
        <dbReference type="Proteomes" id="UP000007110"/>
    </source>
</evidence>
<evidence type="ECO:0000256" key="9">
    <source>
        <dbReference type="ARBA" id="ARBA00023136"/>
    </source>
</evidence>
<evidence type="ECO:0000256" key="3">
    <source>
        <dbReference type="ARBA" id="ARBA00022676"/>
    </source>
</evidence>